<comment type="caution">
    <text evidence="9">The sequence shown here is derived from an EMBL/GenBank/DDBJ whole genome shotgun (WGS) entry which is preliminary data.</text>
</comment>
<dbReference type="CDD" id="cd06828">
    <property type="entry name" value="PLPDE_III_DapDC"/>
    <property type="match status" value="1"/>
</dbReference>
<protein>
    <submittedName>
        <fullName evidence="9">Diaminopimelate decarboxylase</fullName>
    </submittedName>
</protein>
<dbReference type="PRINTS" id="PR01181">
    <property type="entry name" value="DAPDCRBXLASE"/>
</dbReference>
<keyword evidence="3" id="KW-0663">Pyridoxal phosphate</keyword>
<dbReference type="SUPFAM" id="SSF50621">
    <property type="entry name" value="Alanine racemase C-terminal domain-like"/>
    <property type="match status" value="1"/>
</dbReference>
<gene>
    <name evidence="9" type="primary">lysA_1</name>
    <name evidence="9" type="ORF">GCM10023318_22600</name>
</gene>
<proteinExistence type="inferred from homology"/>
<dbReference type="InterPro" id="IPR000183">
    <property type="entry name" value="Orn/DAP/Arg_de-COase"/>
</dbReference>
<accession>A0ABP9K7X8</accession>
<evidence type="ECO:0000259" key="7">
    <source>
        <dbReference type="Pfam" id="PF00278"/>
    </source>
</evidence>
<keyword evidence="10" id="KW-1185">Reference proteome</keyword>
<name>A0ABP9K7X8_9NOCA</name>
<keyword evidence="4" id="KW-0028">Amino-acid biosynthesis</keyword>
<dbReference type="Proteomes" id="UP001500603">
    <property type="component" value="Unassembled WGS sequence"/>
</dbReference>
<evidence type="ECO:0000313" key="10">
    <source>
        <dbReference type="Proteomes" id="UP001500603"/>
    </source>
</evidence>
<dbReference type="Pfam" id="PF00278">
    <property type="entry name" value="Orn_DAP_Arg_deC"/>
    <property type="match status" value="1"/>
</dbReference>
<dbReference type="EMBL" id="BAABJM010000002">
    <property type="protein sequence ID" value="GAA5051331.1"/>
    <property type="molecule type" value="Genomic_DNA"/>
</dbReference>
<comment type="cofactor">
    <cofactor evidence="1">
        <name>pyridoxal 5'-phosphate</name>
        <dbReference type="ChEBI" id="CHEBI:597326"/>
    </cofactor>
</comment>
<evidence type="ECO:0000256" key="2">
    <source>
        <dbReference type="ARBA" id="ARBA00022793"/>
    </source>
</evidence>
<dbReference type="InterPro" id="IPR029066">
    <property type="entry name" value="PLP-binding_barrel"/>
</dbReference>
<evidence type="ECO:0000259" key="8">
    <source>
        <dbReference type="Pfam" id="PF02784"/>
    </source>
</evidence>
<feature type="domain" description="Orn/DAP/Arg decarboxylase 2 N-terminal" evidence="8">
    <location>
        <begin position="41"/>
        <end position="278"/>
    </location>
</feature>
<dbReference type="Pfam" id="PF02784">
    <property type="entry name" value="Orn_Arg_deC_N"/>
    <property type="match status" value="1"/>
</dbReference>
<keyword evidence="5" id="KW-0456">Lyase</keyword>
<dbReference type="PRINTS" id="PR01179">
    <property type="entry name" value="ODADCRBXLASE"/>
</dbReference>
<organism evidence="9 10">
    <name type="scientific">Nocardia callitridis</name>
    <dbReference type="NCBI Taxonomy" id="648753"/>
    <lineage>
        <taxon>Bacteria</taxon>
        <taxon>Bacillati</taxon>
        <taxon>Actinomycetota</taxon>
        <taxon>Actinomycetes</taxon>
        <taxon>Mycobacteriales</taxon>
        <taxon>Nocardiaceae</taxon>
        <taxon>Nocardia</taxon>
    </lineage>
</organism>
<evidence type="ECO:0000256" key="4">
    <source>
        <dbReference type="ARBA" id="ARBA00023154"/>
    </source>
</evidence>
<keyword evidence="2" id="KW-0210">Decarboxylase</keyword>
<evidence type="ECO:0000313" key="9">
    <source>
        <dbReference type="EMBL" id="GAA5051331.1"/>
    </source>
</evidence>
<dbReference type="RefSeq" id="WP_345495207.1">
    <property type="nucleotide sequence ID" value="NZ_BAABJM010000002.1"/>
</dbReference>
<dbReference type="PANTHER" id="PTHR43727:SF2">
    <property type="entry name" value="GROUP IV DECARBOXYLASE"/>
    <property type="match status" value="1"/>
</dbReference>
<evidence type="ECO:0000256" key="1">
    <source>
        <dbReference type="ARBA" id="ARBA00001933"/>
    </source>
</evidence>
<feature type="domain" description="Orn/DAP/Arg decarboxylase 2 C-terminal" evidence="7">
    <location>
        <begin position="281"/>
        <end position="369"/>
    </location>
</feature>
<dbReference type="Gene3D" id="2.40.37.10">
    <property type="entry name" value="Lyase, Ornithine Decarboxylase, Chain A, domain 1"/>
    <property type="match status" value="1"/>
</dbReference>
<evidence type="ECO:0000256" key="3">
    <source>
        <dbReference type="ARBA" id="ARBA00022898"/>
    </source>
</evidence>
<comment type="similarity">
    <text evidence="6">Belongs to the Orn/Lys/Arg decarboxylase class-II family.</text>
</comment>
<evidence type="ECO:0000256" key="5">
    <source>
        <dbReference type="ARBA" id="ARBA00023239"/>
    </source>
</evidence>
<sequence length="426" mass="47383">MPMSDDFTRRFTPLLPAVAQHFGTPFHIYDLCGVHETSTAFNYAFRDIEFREYFSVKAQPNPVMLRHLAEHGFGFDCSSPAELAAATTAGASGEDIAFTSNNTSREELAEAVRLGAIITVDDETVLDKLLEMRLRPTTLCLRVHPGAAAVVQDMHLGGANSAKFGIRLDRLAAVAAKATQVRAATYGLHIMLGSHLQRVDQFLSNLDLLLRQSLLLRSTSGFRVDVLNLGGGIGIPYRPEQERFDLPLLADGIHQRLRAFEQRHHWPLRVLFECGRYMLGPHGVLVTRVLNRMSKWREMVGVDSGMNALIRPGMYPDAYHHITVHDGEGRPTETVDVVGSMCENNDKLAIARTLPRTVEGDLLMVHDTGAHALSQAYTYNGRLRPQELLLHTDGSVERIRRAETVSDYLATLNCDADQLYPEMAAR</sequence>
<dbReference type="InterPro" id="IPR002986">
    <property type="entry name" value="DAP_deCOOHase_LysA"/>
</dbReference>
<keyword evidence="4" id="KW-0457">Lysine biosynthesis</keyword>
<evidence type="ECO:0000256" key="6">
    <source>
        <dbReference type="RuleBase" id="RU003737"/>
    </source>
</evidence>
<dbReference type="SUPFAM" id="SSF51419">
    <property type="entry name" value="PLP-binding barrel"/>
    <property type="match status" value="1"/>
</dbReference>
<dbReference type="Gene3D" id="3.20.20.10">
    <property type="entry name" value="Alanine racemase"/>
    <property type="match status" value="1"/>
</dbReference>
<dbReference type="InterPro" id="IPR009006">
    <property type="entry name" value="Ala_racemase/Decarboxylase_C"/>
</dbReference>
<dbReference type="InterPro" id="IPR022644">
    <property type="entry name" value="De-COase2_N"/>
</dbReference>
<reference evidence="10" key="1">
    <citation type="journal article" date="2019" name="Int. J. Syst. Evol. Microbiol.">
        <title>The Global Catalogue of Microorganisms (GCM) 10K type strain sequencing project: providing services to taxonomists for standard genome sequencing and annotation.</title>
        <authorList>
            <consortium name="The Broad Institute Genomics Platform"/>
            <consortium name="The Broad Institute Genome Sequencing Center for Infectious Disease"/>
            <person name="Wu L."/>
            <person name="Ma J."/>
        </authorList>
    </citation>
    <scope>NUCLEOTIDE SEQUENCE [LARGE SCALE GENOMIC DNA]</scope>
    <source>
        <strain evidence="10">JCM 18298</strain>
    </source>
</reference>
<dbReference type="PANTHER" id="PTHR43727">
    <property type="entry name" value="DIAMINOPIMELATE DECARBOXYLASE"/>
    <property type="match status" value="1"/>
</dbReference>
<dbReference type="InterPro" id="IPR022643">
    <property type="entry name" value="De-COase2_C"/>
</dbReference>